<keyword evidence="6 9" id="KW-0732">Signal</keyword>
<feature type="signal peptide" evidence="9">
    <location>
        <begin position="1"/>
        <end position="17"/>
    </location>
</feature>
<dbReference type="Gene3D" id="2.40.50.40">
    <property type="match status" value="1"/>
</dbReference>
<dbReference type="InterPro" id="IPR039809">
    <property type="entry name" value="Chemokine_b/g/d"/>
</dbReference>
<dbReference type="InterPro" id="IPR001089">
    <property type="entry name" value="Chemokine_CXC"/>
</dbReference>
<dbReference type="InterPro" id="IPR036048">
    <property type="entry name" value="Interleukin_8-like_sf"/>
</dbReference>
<dbReference type="Ensembl" id="ENSDCDT00010038203.1">
    <property type="protein sequence ID" value="ENSDCDP00010030817.1"/>
    <property type="gene ID" value="ENSDCDG00010019703.1"/>
</dbReference>
<sequence length="98" mass="10744">MKSAVLVHSFFSCLCSSACFTGQHGVKGRCLCLDTGVKIIHRGQIEKVELTPASPSCANVEMIVTLKDGAGRKCVNPESKFAQNMMKRLMMKRAHVMN</sequence>
<dbReference type="GeneTree" id="ENSGT01030000234997"/>
<dbReference type="CDD" id="cd00273">
    <property type="entry name" value="Chemokine_CXC"/>
    <property type="match status" value="1"/>
</dbReference>
<dbReference type="GO" id="GO:0042056">
    <property type="term" value="F:chemoattractant activity"/>
    <property type="evidence" value="ECO:0007669"/>
    <property type="project" value="UniProtKB-ARBA"/>
</dbReference>
<comment type="function">
    <text evidence="8">Ligand for cxcr3.2. Chemotactic for macrophages.</text>
</comment>
<evidence type="ECO:0000259" key="10">
    <source>
        <dbReference type="SMART" id="SM00199"/>
    </source>
</evidence>
<feature type="domain" description="Chemokine interleukin-8-like" evidence="10">
    <location>
        <begin position="27"/>
        <end position="89"/>
    </location>
</feature>
<dbReference type="Proteomes" id="UP000694580">
    <property type="component" value="Chromosome 11"/>
</dbReference>
<name>A0AAY4CCJ8_9TELE</name>
<organism evidence="11 12">
    <name type="scientific">Denticeps clupeoides</name>
    <name type="common">denticle herring</name>
    <dbReference type="NCBI Taxonomy" id="299321"/>
    <lineage>
        <taxon>Eukaryota</taxon>
        <taxon>Metazoa</taxon>
        <taxon>Chordata</taxon>
        <taxon>Craniata</taxon>
        <taxon>Vertebrata</taxon>
        <taxon>Euteleostomi</taxon>
        <taxon>Actinopterygii</taxon>
        <taxon>Neopterygii</taxon>
        <taxon>Teleostei</taxon>
        <taxon>Clupei</taxon>
        <taxon>Clupeiformes</taxon>
        <taxon>Denticipitoidei</taxon>
        <taxon>Denticipitidae</taxon>
        <taxon>Denticeps</taxon>
    </lineage>
</organism>
<evidence type="ECO:0000256" key="2">
    <source>
        <dbReference type="ARBA" id="ARBA00010665"/>
    </source>
</evidence>
<reference evidence="11" key="2">
    <citation type="submission" date="2025-08" db="UniProtKB">
        <authorList>
            <consortium name="Ensembl"/>
        </authorList>
    </citation>
    <scope>IDENTIFICATION</scope>
</reference>
<dbReference type="PANTHER" id="PTHR12015">
    <property type="entry name" value="SMALL INDUCIBLE CYTOKINE A"/>
    <property type="match status" value="1"/>
</dbReference>
<evidence type="ECO:0000256" key="6">
    <source>
        <dbReference type="ARBA" id="ARBA00022729"/>
    </source>
</evidence>
<reference evidence="11" key="3">
    <citation type="submission" date="2025-09" db="UniProtKB">
        <authorList>
            <consortium name="Ensembl"/>
        </authorList>
    </citation>
    <scope>IDENTIFICATION</scope>
</reference>
<evidence type="ECO:0000256" key="4">
    <source>
        <dbReference type="ARBA" id="ARBA00022514"/>
    </source>
</evidence>
<comment type="similarity">
    <text evidence="2">Belongs to the intercrine alpha (chemokine CxC) family.</text>
</comment>
<evidence type="ECO:0000256" key="8">
    <source>
        <dbReference type="ARBA" id="ARBA00054901"/>
    </source>
</evidence>
<dbReference type="FunFam" id="2.40.50.40:FF:000004">
    <property type="entry name" value="C-X-C motif chemokine"/>
    <property type="match status" value="1"/>
</dbReference>
<keyword evidence="4" id="KW-0202">Cytokine</keyword>
<dbReference type="GO" id="GO:0006955">
    <property type="term" value="P:immune response"/>
    <property type="evidence" value="ECO:0007669"/>
    <property type="project" value="InterPro"/>
</dbReference>
<feature type="chain" id="PRO_5044242582" description="Chemokine interleukin-8-like domain-containing protein" evidence="9">
    <location>
        <begin position="18"/>
        <end position="98"/>
    </location>
</feature>
<dbReference type="SMART" id="SM00199">
    <property type="entry name" value="SCY"/>
    <property type="match status" value="1"/>
</dbReference>
<dbReference type="GO" id="GO:0006952">
    <property type="term" value="P:defense response"/>
    <property type="evidence" value="ECO:0007669"/>
    <property type="project" value="InterPro"/>
</dbReference>
<keyword evidence="3" id="KW-0145">Chemotaxis</keyword>
<protein>
    <recommendedName>
        <fullName evidence="10">Chemokine interleukin-8-like domain-containing protein</fullName>
    </recommendedName>
</protein>
<evidence type="ECO:0000313" key="12">
    <source>
        <dbReference type="Proteomes" id="UP000694580"/>
    </source>
</evidence>
<keyword evidence="12" id="KW-1185">Reference proteome</keyword>
<evidence type="ECO:0000256" key="9">
    <source>
        <dbReference type="SAM" id="SignalP"/>
    </source>
</evidence>
<comment type="subcellular location">
    <subcellularLocation>
        <location evidence="1">Secreted</location>
    </subcellularLocation>
</comment>
<evidence type="ECO:0000313" key="11">
    <source>
        <dbReference type="Ensembl" id="ENSDCDP00010030817.1"/>
    </source>
</evidence>
<accession>A0AAY4CCJ8</accession>
<evidence type="ECO:0000256" key="7">
    <source>
        <dbReference type="ARBA" id="ARBA00023157"/>
    </source>
</evidence>
<keyword evidence="7" id="KW-1015">Disulfide bond</keyword>
<dbReference type="PANTHER" id="PTHR12015:SF191">
    <property type="entry name" value="C-X-C MOTIF CHEMOKINE 11"/>
    <property type="match status" value="1"/>
</dbReference>
<dbReference type="SUPFAM" id="SSF54117">
    <property type="entry name" value="Interleukin 8-like chemokines"/>
    <property type="match status" value="1"/>
</dbReference>
<dbReference type="InterPro" id="IPR001811">
    <property type="entry name" value="Chemokine_IL8-like_dom"/>
</dbReference>
<dbReference type="InterPro" id="IPR033899">
    <property type="entry name" value="CXC_Chemokine_domain"/>
</dbReference>
<evidence type="ECO:0000256" key="3">
    <source>
        <dbReference type="ARBA" id="ARBA00022500"/>
    </source>
</evidence>
<dbReference type="GO" id="GO:0008009">
    <property type="term" value="F:chemokine activity"/>
    <property type="evidence" value="ECO:0007669"/>
    <property type="project" value="InterPro"/>
</dbReference>
<dbReference type="GO" id="GO:0005615">
    <property type="term" value="C:extracellular space"/>
    <property type="evidence" value="ECO:0007669"/>
    <property type="project" value="UniProtKB-KW"/>
</dbReference>
<evidence type="ECO:0000256" key="1">
    <source>
        <dbReference type="ARBA" id="ARBA00004613"/>
    </source>
</evidence>
<dbReference type="Pfam" id="PF00048">
    <property type="entry name" value="IL8"/>
    <property type="match status" value="1"/>
</dbReference>
<dbReference type="PRINTS" id="PR00437">
    <property type="entry name" value="SMALLCYTKCXC"/>
</dbReference>
<evidence type="ECO:0000256" key="5">
    <source>
        <dbReference type="ARBA" id="ARBA00022525"/>
    </source>
</evidence>
<keyword evidence="5" id="KW-0964">Secreted</keyword>
<dbReference type="AlphaFoldDB" id="A0AAY4CCJ8"/>
<proteinExistence type="inferred from homology"/>
<reference evidence="11 12" key="1">
    <citation type="submission" date="2020-06" db="EMBL/GenBank/DDBJ databases">
        <authorList>
            <consortium name="Wellcome Sanger Institute Data Sharing"/>
        </authorList>
    </citation>
    <scope>NUCLEOTIDE SEQUENCE [LARGE SCALE GENOMIC DNA]</scope>
</reference>